<organism evidence="1 2">
    <name type="scientific">Plectosphaerella cucumerina</name>
    <dbReference type="NCBI Taxonomy" id="40658"/>
    <lineage>
        <taxon>Eukaryota</taxon>
        <taxon>Fungi</taxon>
        <taxon>Dikarya</taxon>
        <taxon>Ascomycota</taxon>
        <taxon>Pezizomycotina</taxon>
        <taxon>Sordariomycetes</taxon>
        <taxon>Hypocreomycetidae</taxon>
        <taxon>Glomerellales</taxon>
        <taxon>Plectosphaerellaceae</taxon>
        <taxon>Plectosphaerella</taxon>
    </lineage>
</organism>
<dbReference type="OrthoDB" id="4364812at2759"/>
<comment type="caution">
    <text evidence="1">The sequence shown here is derived from an EMBL/GenBank/DDBJ whole genome shotgun (WGS) entry which is preliminary data.</text>
</comment>
<evidence type="ECO:0000313" key="2">
    <source>
        <dbReference type="Proteomes" id="UP000813385"/>
    </source>
</evidence>
<name>A0A8K0X4Z5_9PEZI</name>
<dbReference type="EMBL" id="JAGPXD010000003">
    <property type="protein sequence ID" value="KAH7362265.1"/>
    <property type="molecule type" value="Genomic_DNA"/>
</dbReference>
<accession>A0A8K0X4Z5</accession>
<gene>
    <name evidence="1" type="ORF">B0T11DRAFT_280520</name>
</gene>
<evidence type="ECO:0000313" key="1">
    <source>
        <dbReference type="EMBL" id="KAH7362265.1"/>
    </source>
</evidence>
<dbReference type="Proteomes" id="UP000813385">
    <property type="component" value="Unassembled WGS sequence"/>
</dbReference>
<proteinExistence type="predicted"/>
<reference evidence="1" key="1">
    <citation type="journal article" date="2021" name="Nat. Commun.">
        <title>Genetic determinants of endophytism in the Arabidopsis root mycobiome.</title>
        <authorList>
            <person name="Mesny F."/>
            <person name="Miyauchi S."/>
            <person name="Thiergart T."/>
            <person name="Pickel B."/>
            <person name="Atanasova L."/>
            <person name="Karlsson M."/>
            <person name="Huettel B."/>
            <person name="Barry K.W."/>
            <person name="Haridas S."/>
            <person name="Chen C."/>
            <person name="Bauer D."/>
            <person name="Andreopoulos W."/>
            <person name="Pangilinan J."/>
            <person name="LaButti K."/>
            <person name="Riley R."/>
            <person name="Lipzen A."/>
            <person name="Clum A."/>
            <person name="Drula E."/>
            <person name="Henrissat B."/>
            <person name="Kohler A."/>
            <person name="Grigoriev I.V."/>
            <person name="Martin F.M."/>
            <person name="Hacquard S."/>
        </authorList>
    </citation>
    <scope>NUCLEOTIDE SEQUENCE</scope>
    <source>
        <strain evidence="1">MPI-CAGE-AT-0016</strain>
    </source>
</reference>
<sequence length="299" mass="33911">MIIVTLNWGALPVEQYLLQKWNPDSPLSTDEQRTKLVRAFIQEDVIGTEFDPSRTNGVMAHAPSQEEIALILEPWRSQKLRSIAAKHLEPGESGYGFYFLRTHYAGGEADDAKLMDWIESSRDEGLSSMDPDDEWWKILSDAEVFNVDDDEDWDDWRKVYDVLPELAAPGMKRSFTSPDISEVRQALEDRFGSAEAVEAGACEDDYEDAIMEMAAVGKWLIVLDKLAFETGELRLLFRDGKGNVVKECGIEVEELVELVNHCERRSLGDSGWFLGAGTGRRYGPKGRIMRELMQRVKEV</sequence>
<dbReference type="AlphaFoldDB" id="A0A8K0X4Z5"/>
<protein>
    <submittedName>
        <fullName evidence="1">Uncharacterized protein</fullName>
    </submittedName>
</protein>
<keyword evidence="2" id="KW-1185">Reference proteome</keyword>